<protein>
    <submittedName>
        <fullName evidence="2">Uncharacterized protein</fullName>
    </submittedName>
</protein>
<sequence length="89" mass="10126">MVHNPGQRCKTVEAEDGRSREETGSRFIGLGGVDGTPVVLTKNRVREKSRETGVLGHLWPLFSRDINGDFGWRPSYRLMEAEEWRAVQI</sequence>
<evidence type="ECO:0000256" key="1">
    <source>
        <dbReference type="SAM" id="MobiDB-lite"/>
    </source>
</evidence>
<keyword evidence="3" id="KW-1185">Reference proteome</keyword>
<dbReference type="EMBL" id="UZAU01000457">
    <property type="status" value="NOT_ANNOTATED_CDS"/>
    <property type="molecule type" value="Genomic_DNA"/>
</dbReference>
<dbReference type="Gramene" id="evm.model.05.793">
    <property type="protein sequence ID" value="cds.evm.model.05.793"/>
    <property type="gene ID" value="evm.TU.05.793"/>
</dbReference>
<evidence type="ECO:0000313" key="3">
    <source>
        <dbReference type="Proteomes" id="UP000596661"/>
    </source>
</evidence>
<proteinExistence type="predicted"/>
<feature type="compositionally biased region" description="Basic and acidic residues" evidence="1">
    <location>
        <begin position="10"/>
        <end position="24"/>
    </location>
</feature>
<dbReference type="AlphaFoldDB" id="A0A803PRW7"/>
<reference evidence="2" key="1">
    <citation type="submission" date="2018-11" db="EMBL/GenBank/DDBJ databases">
        <authorList>
            <person name="Grassa J C."/>
        </authorList>
    </citation>
    <scope>NUCLEOTIDE SEQUENCE [LARGE SCALE GENOMIC DNA]</scope>
</reference>
<evidence type="ECO:0000313" key="2">
    <source>
        <dbReference type="EnsemblPlants" id="cds.evm.model.05.793"/>
    </source>
</evidence>
<organism evidence="2 3">
    <name type="scientific">Cannabis sativa</name>
    <name type="common">Hemp</name>
    <name type="synonym">Marijuana</name>
    <dbReference type="NCBI Taxonomy" id="3483"/>
    <lineage>
        <taxon>Eukaryota</taxon>
        <taxon>Viridiplantae</taxon>
        <taxon>Streptophyta</taxon>
        <taxon>Embryophyta</taxon>
        <taxon>Tracheophyta</taxon>
        <taxon>Spermatophyta</taxon>
        <taxon>Magnoliopsida</taxon>
        <taxon>eudicotyledons</taxon>
        <taxon>Gunneridae</taxon>
        <taxon>Pentapetalae</taxon>
        <taxon>rosids</taxon>
        <taxon>fabids</taxon>
        <taxon>Rosales</taxon>
        <taxon>Cannabaceae</taxon>
        <taxon>Cannabis</taxon>
    </lineage>
</organism>
<dbReference type="EnsemblPlants" id="evm.model.05.793">
    <property type="protein sequence ID" value="cds.evm.model.05.793"/>
    <property type="gene ID" value="evm.TU.05.793"/>
</dbReference>
<name>A0A803PRW7_CANSA</name>
<reference evidence="2" key="2">
    <citation type="submission" date="2021-03" db="UniProtKB">
        <authorList>
            <consortium name="EnsemblPlants"/>
        </authorList>
    </citation>
    <scope>IDENTIFICATION</scope>
</reference>
<dbReference type="Proteomes" id="UP000596661">
    <property type="component" value="Chromosome 5"/>
</dbReference>
<accession>A0A803PRW7</accession>
<feature type="region of interest" description="Disordered" evidence="1">
    <location>
        <begin position="1"/>
        <end position="27"/>
    </location>
</feature>